<protein>
    <submittedName>
        <fullName evidence="1">Uncharacterized protein</fullName>
    </submittedName>
</protein>
<dbReference type="PANTHER" id="PTHR33735:SF10">
    <property type="entry name" value="EXPRESSED PROTEIN"/>
    <property type="match status" value="1"/>
</dbReference>
<dbReference type="STRING" id="3983.A0A2C9VJV4"/>
<name>A0A2C9VJV4_MANES</name>
<reference evidence="1" key="1">
    <citation type="submission" date="2016-02" db="EMBL/GenBank/DDBJ databases">
        <title>WGS assembly of Manihot esculenta.</title>
        <authorList>
            <person name="Bredeson J.V."/>
            <person name="Prochnik S.E."/>
            <person name="Lyons J.B."/>
            <person name="Schmutz J."/>
            <person name="Grimwood J."/>
            <person name="Vrebalov J."/>
            <person name="Bart R.S."/>
            <person name="Amuge T."/>
            <person name="Ferguson M.E."/>
            <person name="Green R."/>
            <person name="Putnam N."/>
            <person name="Stites J."/>
            <person name="Rounsley S."/>
            <person name="Rokhsar D.S."/>
        </authorList>
    </citation>
    <scope>NUCLEOTIDE SEQUENCE [LARGE SCALE GENOMIC DNA]</scope>
    <source>
        <tissue evidence="1">Leaf</tissue>
    </source>
</reference>
<organism evidence="1">
    <name type="scientific">Manihot esculenta</name>
    <name type="common">Cassava</name>
    <name type="synonym">Jatropha manihot</name>
    <dbReference type="NCBI Taxonomy" id="3983"/>
    <lineage>
        <taxon>Eukaryota</taxon>
        <taxon>Viridiplantae</taxon>
        <taxon>Streptophyta</taxon>
        <taxon>Embryophyta</taxon>
        <taxon>Tracheophyta</taxon>
        <taxon>Spermatophyta</taxon>
        <taxon>Magnoliopsida</taxon>
        <taxon>eudicotyledons</taxon>
        <taxon>Gunneridae</taxon>
        <taxon>Pentapetalae</taxon>
        <taxon>rosids</taxon>
        <taxon>fabids</taxon>
        <taxon>Malpighiales</taxon>
        <taxon>Euphorbiaceae</taxon>
        <taxon>Crotonoideae</taxon>
        <taxon>Manihoteae</taxon>
        <taxon>Manihot</taxon>
    </lineage>
</organism>
<sequence length="57" mass="6333">MAEKISAEAAEKLPENGKLKETALLIERVSKATAHDAQLPRDFIHKVTSKFYPLLPS</sequence>
<evidence type="ECO:0000313" key="1">
    <source>
        <dbReference type="EMBL" id="OAY45172.1"/>
    </source>
</evidence>
<dbReference type="EMBL" id="CM004393">
    <property type="protein sequence ID" value="OAY45172.1"/>
    <property type="molecule type" value="Genomic_DNA"/>
</dbReference>
<proteinExistence type="predicted"/>
<accession>A0A2C9VJV4</accession>
<dbReference type="AlphaFoldDB" id="A0A2C9VJV4"/>
<dbReference type="PANTHER" id="PTHR33735">
    <property type="entry name" value="EXPRESSED PROTEIN"/>
    <property type="match status" value="1"/>
</dbReference>
<gene>
    <name evidence="1" type="ORF">MANES_07G037500</name>
</gene>